<name>A0A2R6NFU2_9APHY</name>
<dbReference type="AlphaFoldDB" id="A0A2R6NFU2"/>
<protein>
    <submittedName>
        <fullName evidence="1">Uncharacterized protein</fullName>
    </submittedName>
</protein>
<dbReference type="Proteomes" id="UP000186601">
    <property type="component" value="Unassembled WGS sequence"/>
</dbReference>
<organism evidence="1 2">
    <name type="scientific">Hermanssonia centrifuga</name>
    <dbReference type="NCBI Taxonomy" id="98765"/>
    <lineage>
        <taxon>Eukaryota</taxon>
        <taxon>Fungi</taxon>
        <taxon>Dikarya</taxon>
        <taxon>Basidiomycota</taxon>
        <taxon>Agaricomycotina</taxon>
        <taxon>Agaricomycetes</taxon>
        <taxon>Polyporales</taxon>
        <taxon>Meruliaceae</taxon>
        <taxon>Hermanssonia</taxon>
    </lineage>
</organism>
<dbReference type="EMBL" id="MLYV02001294">
    <property type="protein sequence ID" value="PSR71149.1"/>
    <property type="molecule type" value="Genomic_DNA"/>
</dbReference>
<evidence type="ECO:0000313" key="1">
    <source>
        <dbReference type="EMBL" id="PSR71149.1"/>
    </source>
</evidence>
<reference evidence="1 2" key="1">
    <citation type="submission" date="2018-02" db="EMBL/GenBank/DDBJ databases">
        <title>Genome sequence of the basidiomycete white-rot fungus Phlebia centrifuga.</title>
        <authorList>
            <person name="Granchi Z."/>
            <person name="Peng M."/>
            <person name="de Vries R.P."/>
            <person name="Hilden K."/>
            <person name="Makela M.R."/>
            <person name="Grigoriev I."/>
            <person name="Riley R."/>
        </authorList>
    </citation>
    <scope>NUCLEOTIDE SEQUENCE [LARGE SCALE GENOMIC DNA]</scope>
    <source>
        <strain evidence="1 2">FBCC195</strain>
    </source>
</reference>
<accession>A0A2R6NFU2</accession>
<keyword evidence="2" id="KW-1185">Reference proteome</keyword>
<comment type="caution">
    <text evidence="1">The sequence shown here is derived from an EMBL/GenBank/DDBJ whole genome shotgun (WGS) entry which is preliminary data.</text>
</comment>
<gene>
    <name evidence="1" type="ORF">PHLCEN_2v12995</name>
</gene>
<evidence type="ECO:0000313" key="2">
    <source>
        <dbReference type="Proteomes" id="UP000186601"/>
    </source>
</evidence>
<proteinExistence type="predicted"/>
<sequence>MAHLEFFRITDVTERISENKMCFKETEDGMVDVEAGPEDDMSKQSRLQRFCVIWRNKVALTVE</sequence>